<organism evidence="2 3">
    <name type="scientific">Roseivirga spongicola</name>
    <dbReference type="NCBI Taxonomy" id="333140"/>
    <lineage>
        <taxon>Bacteria</taxon>
        <taxon>Pseudomonadati</taxon>
        <taxon>Bacteroidota</taxon>
        <taxon>Cytophagia</taxon>
        <taxon>Cytophagales</taxon>
        <taxon>Roseivirgaceae</taxon>
        <taxon>Roseivirga</taxon>
    </lineage>
</organism>
<name>A0A150X3F4_9BACT</name>
<evidence type="ECO:0000256" key="1">
    <source>
        <dbReference type="ARBA" id="ARBA00044755"/>
    </source>
</evidence>
<dbReference type="PANTHER" id="PTHR35024:SF4">
    <property type="entry name" value="POLYMER-FORMING CYTOSKELETAL PROTEIN"/>
    <property type="match status" value="1"/>
</dbReference>
<accession>A0A150X3F4</accession>
<gene>
    <name evidence="2" type="ORF">AWW68_11155</name>
</gene>
<dbReference type="STRING" id="333140.AWW68_11155"/>
<comment type="similarity">
    <text evidence="1">Belongs to the bactofilin family.</text>
</comment>
<dbReference type="Proteomes" id="UP000075606">
    <property type="component" value="Unassembled WGS sequence"/>
</dbReference>
<dbReference type="EMBL" id="LRPC01000028">
    <property type="protein sequence ID" value="KYG73265.1"/>
    <property type="molecule type" value="Genomic_DNA"/>
</dbReference>
<dbReference type="OrthoDB" id="5432602at2"/>
<protein>
    <recommendedName>
        <fullName evidence="4">Cell shape determination protein CcmA</fullName>
    </recommendedName>
</protein>
<evidence type="ECO:0000313" key="3">
    <source>
        <dbReference type="Proteomes" id="UP000075606"/>
    </source>
</evidence>
<reference evidence="2 3" key="1">
    <citation type="submission" date="2016-01" db="EMBL/GenBank/DDBJ databases">
        <title>Genome sequencing of Roseivirga spongicola UST030701-084.</title>
        <authorList>
            <person name="Selvaratnam C."/>
            <person name="Thevarajoo S."/>
            <person name="Goh K.M."/>
            <person name="Ee R."/>
            <person name="Chan K.-G."/>
            <person name="Chong C.S."/>
        </authorList>
    </citation>
    <scope>NUCLEOTIDE SEQUENCE [LARGE SCALE GENOMIC DNA]</scope>
    <source>
        <strain evidence="2 3">UST030701-084</strain>
    </source>
</reference>
<dbReference type="AlphaFoldDB" id="A0A150X3F4"/>
<proteinExistence type="inferred from homology"/>
<dbReference type="PANTHER" id="PTHR35024">
    <property type="entry name" value="HYPOTHETICAL CYTOSOLIC PROTEIN"/>
    <property type="match status" value="1"/>
</dbReference>
<sequence length="132" mass="14067">MKINRSKAIAQEPLTVIAAGTTFTGRIESNQTVRIEGNFIGDINGTGKVITCPDSSIQGNVEANELIVGGNIKGELSGFTSITIQNTGVVEGTIQSDTIVIEKGGLFEGDCVMYRKEIEVIEMGPHLLEKQA</sequence>
<dbReference type="RefSeq" id="WP_068221400.1">
    <property type="nucleotide sequence ID" value="NZ_CP139724.1"/>
</dbReference>
<keyword evidence="3" id="KW-1185">Reference proteome</keyword>
<dbReference type="Pfam" id="PF04519">
    <property type="entry name" value="Bactofilin"/>
    <property type="match status" value="1"/>
</dbReference>
<evidence type="ECO:0008006" key="4">
    <source>
        <dbReference type="Google" id="ProtNLM"/>
    </source>
</evidence>
<dbReference type="InterPro" id="IPR007607">
    <property type="entry name" value="BacA/B"/>
</dbReference>
<comment type="caution">
    <text evidence="2">The sequence shown here is derived from an EMBL/GenBank/DDBJ whole genome shotgun (WGS) entry which is preliminary data.</text>
</comment>
<evidence type="ECO:0000313" key="2">
    <source>
        <dbReference type="EMBL" id="KYG73265.1"/>
    </source>
</evidence>